<comment type="caution">
    <text evidence="2">The sequence shown here is derived from an EMBL/GenBank/DDBJ whole genome shotgun (WGS) entry which is preliminary data.</text>
</comment>
<keyword evidence="1" id="KW-1133">Transmembrane helix</keyword>
<dbReference type="Proteomes" id="UP001149813">
    <property type="component" value="Unassembled WGS sequence"/>
</dbReference>
<feature type="transmembrane region" description="Helical" evidence="1">
    <location>
        <begin position="12"/>
        <end position="28"/>
    </location>
</feature>
<evidence type="ECO:0000313" key="2">
    <source>
        <dbReference type="EMBL" id="KAJ1720870.1"/>
    </source>
</evidence>
<dbReference type="EMBL" id="JANBOJ010000218">
    <property type="protein sequence ID" value="KAJ1720870.1"/>
    <property type="molecule type" value="Genomic_DNA"/>
</dbReference>
<evidence type="ECO:0000313" key="3">
    <source>
        <dbReference type="Proteomes" id="UP001149813"/>
    </source>
</evidence>
<name>A0A9W7XZJ9_9FUNG</name>
<keyword evidence="1" id="KW-0812">Transmembrane</keyword>
<dbReference type="OrthoDB" id="5555546at2759"/>
<keyword evidence="1" id="KW-0472">Membrane</keyword>
<protein>
    <submittedName>
        <fullName evidence="2">Uncharacterized protein</fullName>
    </submittedName>
</protein>
<gene>
    <name evidence="2" type="ORF">LPJ53_004542</name>
</gene>
<reference evidence="2" key="1">
    <citation type="submission" date="2022-07" db="EMBL/GenBank/DDBJ databases">
        <title>Phylogenomic reconstructions and comparative analyses of Kickxellomycotina fungi.</title>
        <authorList>
            <person name="Reynolds N.K."/>
            <person name="Stajich J.E."/>
            <person name="Barry K."/>
            <person name="Grigoriev I.V."/>
            <person name="Crous P."/>
            <person name="Smith M.E."/>
        </authorList>
    </citation>
    <scope>NUCLEOTIDE SEQUENCE</scope>
    <source>
        <strain evidence="2">NBRC 32514</strain>
    </source>
</reference>
<keyword evidence="3" id="KW-1185">Reference proteome</keyword>
<dbReference type="AlphaFoldDB" id="A0A9W7XZJ9"/>
<proteinExistence type="predicted"/>
<evidence type="ECO:0000256" key="1">
    <source>
        <dbReference type="SAM" id="Phobius"/>
    </source>
</evidence>
<organism evidence="2 3">
    <name type="scientific">Coemansia erecta</name>
    <dbReference type="NCBI Taxonomy" id="147472"/>
    <lineage>
        <taxon>Eukaryota</taxon>
        <taxon>Fungi</taxon>
        <taxon>Fungi incertae sedis</taxon>
        <taxon>Zoopagomycota</taxon>
        <taxon>Kickxellomycotina</taxon>
        <taxon>Kickxellomycetes</taxon>
        <taxon>Kickxellales</taxon>
        <taxon>Kickxellaceae</taxon>
        <taxon>Coemansia</taxon>
    </lineage>
</organism>
<sequence length="120" mass="13659">MSIIQYLRNNRLLVVGLVVAPAGLYSGIKIKEWRTQRKIDELKRTVELAESSKADGGAGEARARADNEARIELQGLRAARSMVRREEMLLEQELNSIALKLGRLDEREKKAEIRNESRDK</sequence>
<accession>A0A9W7XZJ9</accession>